<comment type="caution">
    <text evidence="1">The sequence shown here is derived from an EMBL/GenBank/DDBJ whole genome shotgun (WGS) entry which is preliminary data.</text>
</comment>
<dbReference type="Pfam" id="PF10702">
    <property type="entry name" value="DUF2507"/>
    <property type="match status" value="1"/>
</dbReference>
<organism evidence="1 2">
    <name type="scientific">Fictibacillus phosphorivorans</name>
    <dbReference type="NCBI Taxonomy" id="1221500"/>
    <lineage>
        <taxon>Bacteria</taxon>
        <taxon>Bacillati</taxon>
        <taxon>Bacillota</taxon>
        <taxon>Bacilli</taxon>
        <taxon>Bacillales</taxon>
        <taxon>Fictibacillaceae</taxon>
        <taxon>Fictibacillus</taxon>
    </lineage>
</organism>
<sequence length="148" mass="17164">MFKQKTKDDNTPVEQLSVSAFGYEILRSDLLPELLGKQERNILYWAGRHLARKYPLHTMEEVHAFFIEAGWGNLEMIEASKTEMLFSLSSQLIEQRIENTDHQTFSLEAGFLAEQVQLQKKCTTEALESVKRNKVSITVQWDKKDTIE</sequence>
<dbReference type="InterPro" id="IPR019642">
    <property type="entry name" value="DUF2507"/>
</dbReference>
<name>A0A163Q378_9BACL</name>
<dbReference type="RefSeq" id="WP_066243551.1">
    <property type="nucleotide sequence ID" value="NZ_LRFC01000037.1"/>
</dbReference>
<dbReference type="AlphaFoldDB" id="A0A163Q378"/>
<protein>
    <recommendedName>
        <fullName evidence="3">DUF2507 domain-containing protein</fullName>
    </recommendedName>
</protein>
<evidence type="ECO:0008006" key="3">
    <source>
        <dbReference type="Google" id="ProtNLM"/>
    </source>
</evidence>
<accession>A0A163Q378</accession>
<dbReference type="SUPFAM" id="SSF111126">
    <property type="entry name" value="Ligand-binding domain in the NO signalling and Golgi transport"/>
    <property type="match status" value="1"/>
</dbReference>
<dbReference type="Proteomes" id="UP000076567">
    <property type="component" value="Unassembled WGS sequence"/>
</dbReference>
<keyword evidence="2" id="KW-1185">Reference proteome</keyword>
<dbReference type="OrthoDB" id="2965348at2"/>
<dbReference type="InterPro" id="IPR024096">
    <property type="entry name" value="NO_sig/Golgi_transp_ligand-bd"/>
</dbReference>
<reference evidence="2" key="1">
    <citation type="submission" date="2016-01" db="EMBL/GenBank/DDBJ databases">
        <title>Draft genome of Chromobacterium sp. F49.</title>
        <authorList>
            <person name="Hong K.W."/>
        </authorList>
    </citation>
    <scope>NUCLEOTIDE SEQUENCE [LARGE SCALE GENOMIC DNA]</scope>
    <source>
        <strain evidence="2">P7IIIA</strain>
    </source>
</reference>
<gene>
    <name evidence="1" type="ORF">AWM68_10190</name>
</gene>
<proteinExistence type="predicted"/>
<evidence type="ECO:0000313" key="1">
    <source>
        <dbReference type="EMBL" id="KZE64506.1"/>
    </source>
</evidence>
<dbReference type="EMBL" id="LRFC01000037">
    <property type="protein sequence ID" value="KZE64506.1"/>
    <property type="molecule type" value="Genomic_DNA"/>
</dbReference>
<dbReference type="Gene3D" id="3.30.1380.20">
    <property type="entry name" value="Trafficking protein particle complex subunit 3"/>
    <property type="match status" value="1"/>
</dbReference>
<evidence type="ECO:0000313" key="2">
    <source>
        <dbReference type="Proteomes" id="UP000076567"/>
    </source>
</evidence>